<protein>
    <submittedName>
        <fullName evidence="3">M15 family metallopeptidase</fullName>
    </submittedName>
</protein>
<dbReference type="InterPro" id="IPR039561">
    <property type="entry name" value="Peptidase_M15C"/>
</dbReference>
<feature type="domain" description="Peptidase M15C" evidence="2">
    <location>
        <begin position="209"/>
        <end position="272"/>
    </location>
</feature>
<evidence type="ECO:0000259" key="2">
    <source>
        <dbReference type="Pfam" id="PF13539"/>
    </source>
</evidence>
<name>A0A848FKL1_9BURK</name>
<proteinExistence type="predicted"/>
<dbReference type="InterPro" id="IPR009045">
    <property type="entry name" value="Zn_M74/Hedgehog-like"/>
</dbReference>
<dbReference type="Gene3D" id="3.30.1380.10">
    <property type="match status" value="1"/>
</dbReference>
<dbReference type="CDD" id="cd14845">
    <property type="entry name" value="L-Ala-D-Glu_peptidase_like"/>
    <property type="match status" value="1"/>
</dbReference>
<keyword evidence="1" id="KW-0812">Transmembrane</keyword>
<dbReference type="RefSeq" id="WP_169163692.1">
    <property type="nucleotide sequence ID" value="NZ_JABBFW010000040.1"/>
</dbReference>
<keyword evidence="4" id="KW-1185">Reference proteome</keyword>
<organism evidence="3 4">
    <name type="scientific">Azohydromonas caseinilytica</name>
    <dbReference type="NCBI Taxonomy" id="2728836"/>
    <lineage>
        <taxon>Bacteria</taxon>
        <taxon>Pseudomonadati</taxon>
        <taxon>Pseudomonadota</taxon>
        <taxon>Betaproteobacteria</taxon>
        <taxon>Burkholderiales</taxon>
        <taxon>Sphaerotilaceae</taxon>
        <taxon>Azohydromonas</taxon>
    </lineage>
</organism>
<evidence type="ECO:0000313" key="4">
    <source>
        <dbReference type="Proteomes" id="UP000574067"/>
    </source>
</evidence>
<keyword evidence="1" id="KW-1133">Transmembrane helix</keyword>
<accession>A0A848FKL1</accession>
<dbReference type="EMBL" id="JABBFW010000040">
    <property type="protein sequence ID" value="NML18800.1"/>
    <property type="molecule type" value="Genomic_DNA"/>
</dbReference>
<keyword evidence="1" id="KW-0472">Membrane</keyword>
<dbReference type="GO" id="GO:0008233">
    <property type="term" value="F:peptidase activity"/>
    <property type="evidence" value="ECO:0007669"/>
    <property type="project" value="InterPro"/>
</dbReference>
<evidence type="ECO:0000256" key="1">
    <source>
        <dbReference type="SAM" id="Phobius"/>
    </source>
</evidence>
<dbReference type="SUPFAM" id="SSF55166">
    <property type="entry name" value="Hedgehog/DD-peptidase"/>
    <property type="match status" value="1"/>
</dbReference>
<evidence type="ECO:0000313" key="3">
    <source>
        <dbReference type="EMBL" id="NML18800.1"/>
    </source>
</evidence>
<gene>
    <name evidence="3" type="ORF">HHL10_27905</name>
</gene>
<dbReference type="Pfam" id="PF13539">
    <property type="entry name" value="Peptidase_M15_4"/>
    <property type="match status" value="1"/>
</dbReference>
<dbReference type="AlphaFoldDB" id="A0A848FKL1"/>
<reference evidence="3 4" key="1">
    <citation type="submission" date="2020-04" db="EMBL/GenBank/DDBJ databases">
        <title>Azohydromonas sp. isolated from soil.</title>
        <authorList>
            <person name="Dahal R.H."/>
        </authorList>
    </citation>
    <scope>NUCLEOTIDE SEQUENCE [LARGE SCALE GENOMIC DNA]</scope>
    <source>
        <strain evidence="3 4">G-1-1-14</strain>
    </source>
</reference>
<dbReference type="Proteomes" id="UP000574067">
    <property type="component" value="Unassembled WGS sequence"/>
</dbReference>
<sequence length="278" mass="31115">MLLGVFLYLLLAVPISALLLLAPVRDRAFASTRQWWAQGRATGAGWAQRCKHRARWARSALRAGAGWGGRALHRHAWALGAALCALVLFPLCAWTLRSWMPVDSRGDPVSRAVDERVAALLHGEQLVPPPPLPPAVFMTPEVEQWRPMARHASRQWELLDPAFSQRLLLVFKLMRERHGYDMVLVEGYRSPQRQAALAALGPSVTRAGPYESYHQHGLAADCAFLRAGKVVISERDPWAMKGYALYGEVARSLGLTWGGDWRSLKDYGHVEWRRGNGR</sequence>
<feature type="transmembrane region" description="Helical" evidence="1">
    <location>
        <begin position="76"/>
        <end position="96"/>
    </location>
</feature>
<comment type="caution">
    <text evidence="3">The sequence shown here is derived from an EMBL/GenBank/DDBJ whole genome shotgun (WGS) entry which is preliminary data.</text>
</comment>